<evidence type="ECO:0000313" key="2">
    <source>
        <dbReference type="EMBL" id="OUE03593.1"/>
    </source>
</evidence>
<reference evidence="2 3" key="1">
    <citation type="submission" date="2016-08" db="EMBL/GenBank/DDBJ databases">
        <title>Genome sequence of Clavibacter michiganensis subsp. michiganensis strain CASJ007.</title>
        <authorList>
            <person name="Thapa S.P."/>
            <person name="Coaker G."/>
        </authorList>
    </citation>
    <scope>NUCLEOTIDE SEQUENCE [LARGE SCALE GENOMIC DNA]</scope>
    <source>
        <strain evidence="2">CASJ007</strain>
    </source>
</reference>
<dbReference type="Proteomes" id="UP000195062">
    <property type="component" value="Unassembled WGS sequence"/>
</dbReference>
<organism evidence="2 3">
    <name type="scientific">Clavibacter michiganensis subsp. michiganensis</name>
    <dbReference type="NCBI Taxonomy" id="33013"/>
    <lineage>
        <taxon>Bacteria</taxon>
        <taxon>Bacillati</taxon>
        <taxon>Actinomycetota</taxon>
        <taxon>Actinomycetes</taxon>
        <taxon>Micrococcales</taxon>
        <taxon>Microbacteriaceae</taxon>
        <taxon>Clavibacter</taxon>
    </lineage>
</organism>
<sequence>MTLRDYGFVYDATLDRIVPNRHYLDALVINDQGAMASDYHTAHTGTSTLNKERGSELPN</sequence>
<gene>
    <name evidence="2" type="ORF">CMMCAS07_01500</name>
</gene>
<evidence type="ECO:0000256" key="1">
    <source>
        <dbReference type="SAM" id="MobiDB-lite"/>
    </source>
</evidence>
<protein>
    <submittedName>
        <fullName evidence="2">Uncharacterized protein</fullName>
    </submittedName>
</protein>
<proteinExistence type="predicted"/>
<evidence type="ECO:0000313" key="3">
    <source>
        <dbReference type="Proteomes" id="UP000195062"/>
    </source>
</evidence>
<comment type="caution">
    <text evidence="2">The sequence shown here is derived from an EMBL/GenBank/DDBJ whole genome shotgun (WGS) entry which is preliminary data.</text>
</comment>
<feature type="region of interest" description="Disordered" evidence="1">
    <location>
        <begin position="40"/>
        <end position="59"/>
    </location>
</feature>
<keyword evidence="3" id="KW-1185">Reference proteome</keyword>
<feature type="compositionally biased region" description="Basic and acidic residues" evidence="1">
    <location>
        <begin position="50"/>
        <end position="59"/>
    </location>
</feature>
<name>A0A251XK76_CLAMM</name>
<dbReference type="EMBL" id="MDHH01000001">
    <property type="protein sequence ID" value="OUE03593.1"/>
    <property type="molecule type" value="Genomic_DNA"/>
</dbReference>
<dbReference type="AlphaFoldDB" id="A0A251XK76"/>
<accession>A0A251XK76</accession>